<name>A0AAW1AR80_CROAD</name>
<accession>A0AAW1AR80</accession>
<dbReference type="AlphaFoldDB" id="A0AAW1AR80"/>
<evidence type="ECO:0000313" key="3">
    <source>
        <dbReference type="EMBL" id="KAK9392222.1"/>
    </source>
</evidence>
<organism evidence="3 4">
    <name type="scientific">Crotalus adamanteus</name>
    <name type="common">Eastern diamondback rattlesnake</name>
    <dbReference type="NCBI Taxonomy" id="8729"/>
    <lineage>
        <taxon>Eukaryota</taxon>
        <taxon>Metazoa</taxon>
        <taxon>Chordata</taxon>
        <taxon>Craniata</taxon>
        <taxon>Vertebrata</taxon>
        <taxon>Euteleostomi</taxon>
        <taxon>Lepidosauria</taxon>
        <taxon>Squamata</taxon>
        <taxon>Bifurcata</taxon>
        <taxon>Unidentata</taxon>
        <taxon>Episquamata</taxon>
        <taxon>Toxicofera</taxon>
        <taxon>Serpentes</taxon>
        <taxon>Colubroidea</taxon>
        <taxon>Viperidae</taxon>
        <taxon>Crotalinae</taxon>
        <taxon>Crotalus</taxon>
    </lineage>
</organism>
<keyword evidence="3" id="KW-0540">Nuclease</keyword>
<feature type="compositionally biased region" description="Low complexity" evidence="1">
    <location>
        <begin position="33"/>
        <end position="52"/>
    </location>
</feature>
<evidence type="ECO:0000256" key="1">
    <source>
        <dbReference type="SAM" id="MobiDB-lite"/>
    </source>
</evidence>
<dbReference type="InterPro" id="IPR002782">
    <property type="entry name" value="Mut7-C_RNAse_dom"/>
</dbReference>
<feature type="region of interest" description="Disordered" evidence="1">
    <location>
        <begin position="85"/>
        <end position="114"/>
    </location>
</feature>
<feature type="compositionally biased region" description="Polar residues" evidence="1">
    <location>
        <begin position="516"/>
        <end position="530"/>
    </location>
</feature>
<evidence type="ECO:0000259" key="2">
    <source>
        <dbReference type="Pfam" id="PF01927"/>
    </source>
</evidence>
<dbReference type="Proteomes" id="UP001474421">
    <property type="component" value="Unassembled WGS sequence"/>
</dbReference>
<dbReference type="Pfam" id="PF01927">
    <property type="entry name" value="Mut7-C"/>
    <property type="match status" value="1"/>
</dbReference>
<protein>
    <submittedName>
        <fullName evidence="3">Exonuclease mut-7 like</fullName>
    </submittedName>
</protein>
<sequence>MHPQAAPPGWSAYRSRLPLAKGRAHPVRSRLVAGSPAGNSRRARSASQAASGTFPATTLHRKATGKEGRRWGLCRWGAAIAVQGKGEEPKAGSAKAEPASPPLSLGKKGSAAGPAQPRAAGNIWAVPSPGEWGGLLSAFWLLPLPSWVLAATRGDLRLRCFWASLAFPFSRFAQGVLVSASPLSGGWERTGTSSPRSGHSLRSACLSQRRRDRIGRRAKKGLFDGAAFGDRRDRGSFLQRFQGASSLRCSLPVNASCSVAVAEVGLAFLLWVLEEASGRLGRQGYAMGGHILTPAPRQPPWIQLAVQPPDWQMWARQARKQARQGGGGGWCSEYFSSPPGGGTRSSRALAGVCCHGPPALLFFEWWLLFQPGPSRLVPQPSSPPIPVSRSPVLGKTSCNQQTPLAAFTPPAVCVRKNTPVPPTERATSSRKATFGGLRALPCLAWRQGPKEQEGWQQLLCRCPRSGEHPLGQLFPHLGRPCQLSLNHCQTPDGPSLPPEQWDLAGTLLQQPFRGSRVTTDPSSHGLSCQASGGEGAAAPSQPQARASSCGDVQGACLPPRPGLHELLGLTTRAGPRPPNGFPVCFSVDKVSAFSQPSPLGDFPIGTAGAASSLGPALGSVPRAGAGRRFPPAVQVGRVQHKESFSGLPFPSLPRKECLATRIAVQACNCSRYVKVSKERMALLKKQSGCWTGEDGEACLGDPGPTATAEPSRRLTLHQPACSPGWEGLEAAGPGDERTLLPTGIRLRVEAVPPGVLSKEELDCFYCCSQCGQVFWEGSHLGRLVSQFREVLDLPEES</sequence>
<feature type="region of interest" description="Disordered" evidence="1">
    <location>
        <begin position="513"/>
        <end position="549"/>
    </location>
</feature>
<comment type="caution">
    <text evidence="3">The sequence shown here is derived from an EMBL/GenBank/DDBJ whole genome shotgun (WGS) entry which is preliminary data.</text>
</comment>
<proteinExistence type="predicted"/>
<gene>
    <name evidence="3" type="ORF">NXF25_017066</name>
</gene>
<feature type="domain" description="Mut7-C RNAse" evidence="2">
    <location>
        <begin position="749"/>
        <end position="784"/>
    </location>
</feature>
<keyword evidence="3" id="KW-0269">Exonuclease</keyword>
<dbReference type="EMBL" id="JAOTOJ010000016">
    <property type="protein sequence ID" value="KAK9392222.1"/>
    <property type="molecule type" value="Genomic_DNA"/>
</dbReference>
<feature type="compositionally biased region" description="Low complexity" evidence="1">
    <location>
        <begin position="536"/>
        <end position="548"/>
    </location>
</feature>
<keyword evidence="3" id="KW-0378">Hydrolase</keyword>
<evidence type="ECO:0000313" key="4">
    <source>
        <dbReference type="Proteomes" id="UP001474421"/>
    </source>
</evidence>
<reference evidence="3 4" key="1">
    <citation type="journal article" date="2024" name="Proc. Natl. Acad. Sci. U.S.A.">
        <title>The genetic regulatory architecture and epigenomic basis for age-related changes in rattlesnake venom.</title>
        <authorList>
            <person name="Hogan M.P."/>
            <person name="Holding M.L."/>
            <person name="Nystrom G.S."/>
            <person name="Colston T.J."/>
            <person name="Bartlett D.A."/>
            <person name="Mason A.J."/>
            <person name="Ellsworth S.A."/>
            <person name="Rautsaw R.M."/>
            <person name="Lawrence K.C."/>
            <person name="Strickland J.L."/>
            <person name="He B."/>
            <person name="Fraser P."/>
            <person name="Margres M.J."/>
            <person name="Gilbert D.M."/>
            <person name="Gibbs H.L."/>
            <person name="Parkinson C.L."/>
            <person name="Rokyta D.R."/>
        </authorList>
    </citation>
    <scope>NUCLEOTIDE SEQUENCE [LARGE SCALE GENOMIC DNA]</scope>
    <source>
        <strain evidence="3">DRR0105</strain>
    </source>
</reference>
<dbReference type="GO" id="GO:0004527">
    <property type="term" value="F:exonuclease activity"/>
    <property type="evidence" value="ECO:0007669"/>
    <property type="project" value="UniProtKB-KW"/>
</dbReference>
<feature type="region of interest" description="Disordered" evidence="1">
    <location>
        <begin position="21"/>
        <end position="66"/>
    </location>
</feature>
<keyword evidence="4" id="KW-1185">Reference proteome</keyword>